<reference evidence="1" key="1">
    <citation type="journal article" date="2023" name="Nat. Commun.">
        <title>Diploid and tetraploid genomes of Acorus and the evolution of monocots.</title>
        <authorList>
            <person name="Ma L."/>
            <person name="Liu K.W."/>
            <person name="Li Z."/>
            <person name="Hsiao Y.Y."/>
            <person name="Qi Y."/>
            <person name="Fu T."/>
            <person name="Tang G.D."/>
            <person name="Zhang D."/>
            <person name="Sun W.H."/>
            <person name="Liu D.K."/>
            <person name="Li Y."/>
            <person name="Chen G.Z."/>
            <person name="Liu X.D."/>
            <person name="Liao X.Y."/>
            <person name="Jiang Y.T."/>
            <person name="Yu X."/>
            <person name="Hao Y."/>
            <person name="Huang J."/>
            <person name="Zhao X.W."/>
            <person name="Ke S."/>
            <person name="Chen Y.Y."/>
            <person name="Wu W.L."/>
            <person name="Hsu J.L."/>
            <person name="Lin Y.F."/>
            <person name="Huang M.D."/>
            <person name="Li C.Y."/>
            <person name="Huang L."/>
            <person name="Wang Z.W."/>
            <person name="Zhao X."/>
            <person name="Zhong W.Y."/>
            <person name="Peng D.H."/>
            <person name="Ahmad S."/>
            <person name="Lan S."/>
            <person name="Zhang J.S."/>
            <person name="Tsai W.C."/>
            <person name="Van de Peer Y."/>
            <person name="Liu Z.J."/>
        </authorList>
    </citation>
    <scope>NUCLEOTIDE SEQUENCE</scope>
    <source>
        <strain evidence="1">CP</strain>
    </source>
</reference>
<dbReference type="AlphaFoldDB" id="A0AAV9CBR2"/>
<dbReference type="Proteomes" id="UP001180020">
    <property type="component" value="Unassembled WGS sequence"/>
</dbReference>
<evidence type="ECO:0000313" key="2">
    <source>
        <dbReference type="Proteomes" id="UP001180020"/>
    </source>
</evidence>
<accession>A0AAV9CBR2</accession>
<sequence>MNIAHVFAEVELSGIGSNKNKKTSQLIASKDALEKFSNLVQNPPLSSSTSTAATTFGKIDKKPESILAIVKMATSVMEVEEILKYEFKKSLLEEALTHALLSL</sequence>
<name>A0AAV9CBR2_ACOCL</name>
<dbReference type="EMBL" id="JAUJYO010000020">
    <property type="protein sequence ID" value="KAK1286498.1"/>
    <property type="molecule type" value="Genomic_DNA"/>
</dbReference>
<proteinExistence type="predicted"/>
<reference evidence="1" key="2">
    <citation type="submission" date="2023-06" db="EMBL/GenBank/DDBJ databases">
        <authorList>
            <person name="Ma L."/>
            <person name="Liu K.-W."/>
            <person name="Li Z."/>
            <person name="Hsiao Y.-Y."/>
            <person name="Qi Y."/>
            <person name="Fu T."/>
            <person name="Tang G."/>
            <person name="Zhang D."/>
            <person name="Sun W.-H."/>
            <person name="Liu D.-K."/>
            <person name="Li Y."/>
            <person name="Chen G.-Z."/>
            <person name="Liu X.-D."/>
            <person name="Liao X.-Y."/>
            <person name="Jiang Y.-T."/>
            <person name="Yu X."/>
            <person name="Hao Y."/>
            <person name="Huang J."/>
            <person name="Zhao X.-W."/>
            <person name="Ke S."/>
            <person name="Chen Y.-Y."/>
            <person name="Wu W.-L."/>
            <person name="Hsu J.-L."/>
            <person name="Lin Y.-F."/>
            <person name="Huang M.-D."/>
            <person name="Li C.-Y."/>
            <person name="Huang L."/>
            <person name="Wang Z.-W."/>
            <person name="Zhao X."/>
            <person name="Zhong W.-Y."/>
            <person name="Peng D.-H."/>
            <person name="Ahmad S."/>
            <person name="Lan S."/>
            <person name="Zhang J.-S."/>
            <person name="Tsai W.-C."/>
            <person name="Van De Peer Y."/>
            <person name="Liu Z.-J."/>
        </authorList>
    </citation>
    <scope>NUCLEOTIDE SEQUENCE</scope>
    <source>
        <strain evidence="1">CP</strain>
        <tissue evidence="1">Leaves</tissue>
    </source>
</reference>
<protein>
    <recommendedName>
        <fullName evidence="3">DRBM domain-containing protein</fullName>
    </recommendedName>
</protein>
<evidence type="ECO:0008006" key="3">
    <source>
        <dbReference type="Google" id="ProtNLM"/>
    </source>
</evidence>
<organism evidence="1 2">
    <name type="scientific">Acorus calamus</name>
    <name type="common">Sweet flag</name>
    <dbReference type="NCBI Taxonomy" id="4465"/>
    <lineage>
        <taxon>Eukaryota</taxon>
        <taxon>Viridiplantae</taxon>
        <taxon>Streptophyta</taxon>
        <taxon>Embryophyta</taxon>
        <taxon>Tracheophyta</taxon>
        <taxon>Spermatophyta</taxon>
        <taxon>Magnoliopsida</taxon>
        <taxon>Liliopsida</taxon>
        <taxon>Acoraceae</taxon>
        <taxon>Acorus</taxon>
    </lineage>
</organism>
<keyword evidence="2" id="KW-1185">Reference proteome</keyword>
<comment type="caution">
    <text evidence="1">The sequence shown here is derived from an EMBL/GenBank/DDBJ whole genome shotgun (WGS) entry which is preliminary data.</text>
</comment>
<gene>
    <name evidence="1" type="ORF">QJS10_CPB20g00969</name>
</gene>
<evidence type="ECO:0000313" key="1">
    <source>
        <dbReference type="EMBL" id="KAK1286498.1"/>
    </source>
</evidence>